<dbReference type="Gene3D" id="3.90.1200.10">
    <property type="match status" value="1"/>
</dbReference>
<dbReference type="InterPro" id="IPR016477">
    <property type="entry name" value="Fructo-/Ketosamine-3-kinase"/>
</dbReference>
<protein>
    <recommendedName>
        <fullName evidence="1">protein-ribulosamine 3-kinase</fullName>
        <ecNumber evidence="1">2.7.1.172</ecNumber>
    </recommendedName>
</protein>
<dbReference type="EC" id="2.7.1.172" evidence="1"/>
<dbReference type="PANTHER" id="PTHR12149">
    <property type="entry name" value="FRUCTOSAMINE 3 KINASE-RELATED PROTEIN"/>
    <property type="match status" value="1"/>
</dbReference>
<name>A0AAD9S7X6_PHOAM</name>
<dbReference type="GO" id="GO:0102193">
    <property type="term" value="F:protein-ribulosamine 3-kinase activity"/>
    <property type="evidence" value="ECO:0007669"/>
    <property type="project" value="UniProtKB-EC"/>
</dbReference>
<accession>A0AAD9S7X6</accession>
<dbReference type="SUPFAM" id="SSF56112">
    <property type="entry name" value="Protein kinase-like (PK-like)"/>
    <property type="match status" value="1"/>
</dbReference>
<dbReference type="InterPro" id="IPR011009">
    <property type="entry name" value="Kinase-like_dom_sf"/>
</dbReference>
<evidence type="ECO:0000313" key="4">
    <source>
        <dbReference type="Proteomes" id="UP001265746"/>
    </source>
</evidence>
<dbReference type="EMBL" id="JAUJFL010000007">
    <property type="protein sequence ID" value="KAK2599453.1"/>
    <property type="molecule type" value="Genomic_DNA"/>
</dbReference>
<evidence type="ECO:0000313" key="3">
    <source>
        <dbReference type="EMBL" id="KAK2599453.1"/>
    </source>
</evidence>
<organism evidence="3 4">
    <name type="scientific">Phomopsis amygdali</name>
    <name type="common">Fusicoccum amygdali</name>
    <dbReference type="NCBI Taxonomy" id="1214568"/>
    <lineage>
        <taxon>Eukaryota</taxon>
        <taxon>Fungi</taxon>
        <taxon>Dikarya</taxon>
        <taxon>Ascomycota</taxon>
        <taxon>Pezizomycotina</taxon>
        <taxon>Sordariomycetes</taxon>
        <taxon>Sordariomycetidae</taxon>
        <taxon>Diaporthales</taxon>
        <taxon>Diaporthaceae</taxon>
        <taxon>Diaporthe</taxon>
    </lineage>
</organism>
<dbReference type="PANTHER" id="PTHR12149:SF8">
    <property type="entry name" value="PROTEIN-RIBULOSAMINE 3-KINASE"/>
    <property type="match status" value="1"/>
</dbReference>
<dbReference type="Proteomes" id="UP001265746">
    <property type="component" value="Unassembled WGS sequence"/>
</dbReference>
<dbReference type="AlphaFoldDB" id="A0AAD9S7X6"/>
<evidence type="ECO:0000256" key="1">
    <source>
        <dbReference type="ARBA" id="ARBA00011961"/>
    </source>
</evidence>
<gene>
    <name evidence="3" type="ORF">N8I77_011207</name>
</gene>
<comment type="caution">
    <text evidence="3">The sequence shown here is derived from an EMBL/GenBank/DDBJ whole genome shotgun (WGS) entry which is preliminary data.</text>
</comment>
<comment type="catalytic activity">
    <reaction evidence="2">
        <text>N(6)-D-ribulosyl-L-lysyl-[protein] + ATP = N(6)-(3-O-phospho-D-ribulosyl)-L-lysyl-[protein] + ADP + H(+)</text>
        <dbReference type="Rhea" id="RHEA:48432"/>
        <dbReference type="Rhea" id="RHEA-COMP:12103"/>
        <dbReference type="Rhea" id="RHEA-COMP:12104"/>
        <dbReference type="ChEBI" id="CHEBI:15378"/>
        <dbReference type="ChEBI" id="CHEBI:30616"/>
        <dbReference type="ChEBI" id="CHEBI:90418"/>
        <dbReference type="ChEBI" id="CHEBI:90420"/>
        <dbReference type="ChEBI" id="CHEBI:456216"/>
        <dbReference type="EC" id="2.7.1.172"/>
    </reaction>
    <physiologicalReaction direction="left-to-right" evidence="2">
        <dbReference type="Rhea" id="RHEA:48433"/>
    </physiologicalReaction>
</comment>
<keyword evidence="4" id="KW-1185">Reference proteome</keyword>
<sequence>MADLRQQEVLKNQLSTLSTSLGGNLPLDDAIRDGKFFPEGMVVKSIHSHGMSAWSFTIKIEAIDKEGKAVAFFAKYVAGNLGRRQLEGEYMGMKELHKLAPGFVPKPIAWGELKSIVSATYFLLMEFRDFVLGLPNPVKLGKRLAEMHKKSESPTGMFGFGIQTFDGARLQSVSWDPSWTSFFSKLLAEAYRQDTETNGVWPELKVAFERVQSHLIPRLLGVLETDGNSVKPCLIHGDLWDGNVATDANTGDPVIFDCGAYYAHNEMELGIWRAERHELRDKVYRREYLRNFEPSEPEEEWDDRNRLYSAKTNFMHSACYAGSPARQLAFDDFVYLIHKYVPWDEGSTEWIQVRGLVQREQSF</sequence>
<proteinExistence type="predicted"/>
<evidence type="ECO:0000256" key="2">
    <source>
        <dbReference type="ARBA" id="ARBA00048655"/>
    </source>
</evidence>
<dbReference type="Pfam" id="PF03881">
    <property type="entry name" value="Fructosamin_kin"/>
    <property type="match status" value="1"/>
</dbReference>
<reference evidence="3" key="1">
    <citation type="submission" date="2023-06" db="EMBL/GenBank/DDBJ databases">
        <authorList>
            <person name="Noh H."/>
        </authorList>
    </citation>
    <scope>NUCLEOTIDE SEQUENCE</scope>
    <source>
        <strain evidence="3">DUCC20226</strain>
    </source>
</reference>